<dbReference type="PANTHER" id="PTHR45138:SF9">
    <property type="entry name" value="DIGUANYLATE CYCLASE DGCM-RELATED"/>
    <property type="match status" value="1"/>
</dbReference>
<dbReference type="NCBIfam" id="TIGR00254">
    <property type="entry name" value="GGDEF"/>
    <property type="match status" value="1"/>
</dbReference>
<evidence type="ECO:0000313" key="3">
    <source>
        <dbReference type="Proteomes" id="UP000306509"/>
    </source>
</evidence>
<dbReference type="SUPFAM" id="SSF54427">
    <property type="entry name" value="NTF2-like"/>
    <property type="match status" value="1"/>
</dbReference>
<dbReference type="Pfam" id="PF13474">
    <property type="entry name" value="SnoaL_3"/>
    <property type="match status" value="1"/>
</dbReference>
<accession>A0A4V6HS97</accession>
<keyword evidence="3" id="KW-1185">Reference proteome</keyword>
<dbReference type="GO" id="GO:0071111">
    <property type="term" value="F:cyclic-guanylate-specific phosphodiesterase activity"/>
    <property type="evidence" value="ECO:0007669"/>
    <property type="project" value="UniProtKB-EC"/>
</dbReference>
<comment type="caution">
    <text evidence="2">The sequence shown here is derived from an EMBL/GenBank/DDBJ whole genome shotgun (WGS) entry which is preliminary data.</text>
</comment>
<dbReference type="STRING" id="180332.GCA_000797495_04206"/>
<reference evidence="2 3" key="1">
    <citation type="journal article" date="2019" name="Anaerobe">
        <title>Detection of Robinsoniella peoriensis in multiple bone samples of a trauma patient.</title>
        <authorList>
            <person name="Schrottner P."/>
            <person name="Hartwich K."/>
            <person name="Bunk B."/>
            <person name="Schober I."/>
            <person name="Helbig S."/>
            <person name="Rudolph W.W."/>
            <person name="Gunzer F."/>
        </authorList>
    </citation>
    <scope>NUCLEOTIDE SEQUENCE [LARGE SCALE GENOMIC DNA]</scope>
    <source>
        <strain evidence="2 3">DSM 106044</strain>
    </source>
</reference>
<dbReference type="InterPro" id="IPR032710">
    <property type="entry name" value="NTF2-like_dom_sf"/>
</dbReference>
<proteinExistence type="predicted"/>
<dbReference type="PANTHER" id="PTHR45138">
    <property type="entry name" value="REGULATORY COMPONENTS OF SENSORY TRANSDUCTION SYSTEM"/>
    <property type="match status" value="1"/>
</dbReference>
<dbReference type="InterPro" id="IPR050469">
    <property type="entry name" value="Diguanylate_Cyclase"/>
</dbReference>
<dbReference type="Proteomes" id="UP000306509">
    <property type="component" value="Unassembled WGS sequence"/>
</dbReference>
<evidence type="ECO:0000259" key="1">
    <source>
        <dbReference type="PROSITE" id="PS50887"/>
    </source>
</evidence>
<dbReference type="EC" id="3.1.4.52" evidence="2"/>
<dbReference type="EMBL" id="QGQD01000022">
    <property type="protein sequence ID" value="TLD02118.1"/>
    <property type="molecule type" value="Genomic_DNA"/>
</dbReference>
<dbReference type="PROSITE" id="PS50887">
    <property type="entry name" value="GGDEF"/>
    <property type="match status" value="1"/>
</dbReference>
<dbReference type="SMART" id="SM00267">
    <property type="entry name" value="GGDEF"/>
    <property type="match status" value="1"/>
</dbReference>
<protein>
    <submittedName>
        <fullName evidence="2">Cyclic di-GMP phosphodiesterase Gmr</fullName>
        <ecNumber evidence="2">3.1.4.52</ecNumber>
    </submittedName>
</protein>
<dbReference type="InterPro" id="IPR043128">
    <property type="entry name" value="Rev_trsase/Diguanyl_cyclase"/>
</dbReference>
<dbReference type="Gene3D" id="3.10.450.50">
    <property type="match status" value="1"/>
</dbReference>
<feature type="domain" description="GGDEF" evidence="1">
    <location>
        <begin position="197"/>
        <end position="328"/>
    </location>
</feature>
<dbReference type="SUPFAM" id="SSF55073">
    <property type="entry name" value="Nucleotide cyclase"/>
    <property type="match status" value="1"/>
</dbReference>
<sequence length="329" mass="37352">MRKEDICSRASLLIQQLMESYISGDQMKIEKMFEYLSPDILVIGTGKHEFYHGLESLINGLQKDQKEAEGIDFIIRNEWYEAKLVSEDVCIVYGEFEAGESDVEGKQVVINMDTRITAVVHAEINGRLVIDSLHHSVPYIYQQEDEYYPKTFASQAEEAMRRSAVLEKDIQLDSMTGLFNRKFTEKHISRLLTEEKADGLLFLLDLDEFKKVNDQKGHQAGDALIKRTAAVLEKHAGDSDIAGRIGGDEFMLFVKGVHSRNEGTQIADQLIEKIGIIFTGMDLEQSCSIGIVRVRKGDLSFTKAYHNADKALYKAKEEGRGTYCWYETE</sequence>
<dbReference type="RefSeq" id="WP_027293302.1">
    <property type="nucleotide sequence ID" value="NZ_JBHTNY010000038.1"/>
</dbReference>
<dbReference type="CDD" id="cd01949">
    <property type="entry name" value="GGDEF"/>
    <property type="match status" value="1"/>
</dbReference>
<name>A0A4V6HS97_9FIRM</name>
<evidence type="ECO:0000313" key="2">
    <source>
        <dbReference type="EMBL" id="TLD02118.1"/>
    </source>
</evidence>
<dbReference type="InterPro" id="IPR037401">
    <property type="entry name" value="SnoaL-like"/>
</dbReference>
<dbReference type="Gene3D" id="3.30.70.270">
    <property type="match status" value="1"/>
</dbReference>
<gene>
    <name evidence="2" type="primary">gmr_2</name>
    <name evidence="2" type="ORF">DSM106044_00924</name>
</gene>
<dbReference type="GO" id="GO:0052621">
    <property type="term" value="F:diguanylate cyclase activity"/>
    <property type="evidence" value="ECO:0007669"/>
    <property type="project" value="TreeGrafter"/>
</dbReference>
<keyword evidence="2" id="KW-0378">Hydrolase</keyword>
<dbReference type="Pfam" id="PF00990">
    <property type="entry name" value="GGDEF"/>
    <property type="match status" value="1"/>
</dbReference>
<dbReference type="InterPro" id="IPR029787">
    <property type="entry name" value="Nucleotide_cyclase"/>
</dbReference>
<dbReference type="AlphaFoldDB" id="A0A4V6HS97"/>
<dbReference type="InterPro" id="IPR000160">
    <property type="entry name" value="GGDEF_dom"/>
</dbReference>
<organism evidence="2 3">
    <name type="scientific">Robinsoniella peoriensis</name>
    <dbReference type="NCBI Taxonomy" id="180332"/>
    <lineage>
        <taxon>Bacteria</taxon>
        <taxon>Bacillati</taxon>
        <taxon>Bacillota</taxon>
        <taxon>Clostridia</taxon>
        <taxon>Lachnospirales</taxon>
        <taxon>Lachnospiraceae</taxon>
        <taxon>Robinsoniella</taxon>
    </lineage>
</organism>